<sequence length="80" mass="9859">MEEPPKCLVEHPGFQAVFLNYWVLRAAWQYKQQYGALEYEESDHKKSRHIAFRPWKGHRRKYCKRSVTRVLSRQFYSVRR</sequence>
<proteinExistence type="predicted"/>
<protein>
    <submittedName>
        <fullName evidence="1">Uncharacterized protein</fullName>
    </submittedName>
</protein>
<dbReference type="EMBL" id="CALNXI010000014">
    <property type="protein sequence ID" value="CAH3014753.1"/>
    <property type="molecule type" value="Genomic_DNA"/>
</dbReference>
<accession>A0ABN8LH59</accession>
<name>A0ABN8LH59_9CNID</name>
<evidence type="ECO:0000313" key="1">
    <source>
        <dbReference type="EMBL" id="CAH3014753.1"/>
    </source>
</evidence>
<reference evidence="1 2" key="1">
    <citation type="submission" date="2022-05" db="EMBL/GenBank/DDBJ databases">
        <authorList>
            <consortium name="Genoscope - CEA"/>
            <person name="William W."/>
        </authorList>
    </citation>
    <scope>NUCLEOTIDE SEQUENCE [LARGE SCALE GENOMIC DNA]</scope>
</reference>
<comment type="caution">
    <text evidence="1">The sequence shown here is derived from an EMBL/GenBank/DDBJ whole genome shotgun (WGS) entry which is preliminary data.</text>
</comment>
<evidence type="ECO:0000313" key="2">
    <source>
        <dbReference type="Proteomes" id="UP001159427"/>
    </source>
</evidence>
<organism evidence="1 2">
    <name type="scientific">Porites evermanni</name>
    <dbReference type="NCBI Taxonomy" id="104178"/>
    <lineage>
        <taxon>Eukaryota</taxon>
        <taxon>Metazoa</taxon>
        <taxon>Cnidaria</taxon>
        <taxon>Anthozoa</taxon>
        <taxon>Hexacorallia</taxon>
        <taxon>Scleractinia</taxon>
        <taxon>Fungiina</taxon>
        <taxon>Poritidae</taxon>
        <taxon>Porites</taxon>
    </lineage>
</organism>
<dbReference type="Proteomes" id="UP001159427">
    <property type="component" value="Unassembled WGS sequence"/>
</dbReference>
<gene>
    <name evidence="1" type="ORF">PEVE_00006179</name>
</gene>
<keyword evidence="2" id="KW-1185">Reference proteome</keyword>